<keyword evidence="2" id="KW-1185">Reference proteome</keyword>
<protein>
    <submittedName>
        <fullName evidence="1">CLUMA_CG000289, isoform A</fullName>
    </submittedName>
</protein>
<dbReference type="Proteomes" id="UP000183832">
    <property type="component" value="Unassembled WGS sequence"/>
</dbReference>
<proteinExistence type="predicted"/>
<dbReference type="EMBL" id="CVRI01000001">
    <property type="protein sequence ID" value="CRK86441.1"/>
    <property type="molecule type" value="Genomic_DNA"/>
</dbReference>
<evidence type="ECO:0000313" key="2">
    <source>
        <dbReference type="Proteomes" id="UP000183832"/>
    </source>
</evidence>
<reference evidence="1 2" key="1">
    <citation type="submission" date="2015-04" db="EMBL/GenBank/DDBJ databases">
        <authorList>
            <person name="Syromyatnikov M.Y."/>
            <person name="Popov V.N."/>
        </authorList>
    </citation>
    <scope>NUCLEOTIDE SEQUENCE [LARGE SCALE GENOMIC DNA]</scope>
</reference>
<gene>
    <name evidence="1" type="ORF">CLUMA_CG000289</name>
</gene>
<evidence type="ECO:0000313" key="1">
    <source>
        <dbReference type="EMBL" id="CRK86441.1"/>
    </source>
</evidence>
<accession>A0A1J1HJL3</accession>
<organism evidence="1 2">
    <name type="scientific">Clunio marinus</name>
    <dbReference type="NCBI Taxonomy" id="568069"/>
    <lineage>
        <taxon>Eukaryota</taxon>
        <taxon>Metazoa</taxon>
        <taxon>Ecdysozoa</taxon>
        <taxon>Arthropoda</taxon>
        <taxon>Hexapoda</taxon>
        <taxon>Insecta</taxon>
        <taxon>Pterygota</taxon>
        <taxon>Neoptera</taxon>
        <taxon>Endopterygota</taxon>
        <taxon>Diptera</taxon>
        <taxon>Nematocera</taxon>
        <taxon>Chironomoidea</taxon>
        <taxon>Chironomidae</taxon>
        <taxon>Clunio</taxon>
    </lineage>
</organism>
<dbReference type="AlphaFoldDB" id="A0A1J1HJL3"/>
<name>A0A1J1HJL3_9DIPT</name>
<sequence length="88" mass="10940">MKIIKIIERRRVEEWKTTRRDRHFEISEVTKIMKVMIMKMGKEKLINIIYEMLFDVVLQQQEYDKINWNFISYCQIVYGQNRLSYIEC</sequence>